<protein>
    <submittedName>
        <fullName evidence="7">Sigma-70 family RNA polymerase sigma factor</fullName>
    </submittedName>
</protein>
<dbReference type="RefSeq" id="WP_305906480.1">
    <property type="nucleotide sequence ID" value="NZ_CP157743.1"/>
</dbReference>
<dbReference type="KEGG" id="mech:Q9L42_001010"/>
<keyword evidence="3" id="KW-0731">Sigma factor</keyword>
<dbReference type="InterPro" id="IPR039425">
    <property type="entry name" value="RNA_pol_sigma-70-like"/>
</dbReference>
<dbReference type="InterPro" id="IPR007627">
    <property type="entry name" value="RNA_pol_sigma70_r2"/>
</dbReference>
<dbReference type="AlphaFoldDB" id="A0AAU7NUS8"/>
<reference evidence="7 8" key="1">
    <citation type="journal article" date="2024" name="Microbiology">
        <title>Methylomarinum rosea sp. nov., a novel halophilic methanotrophic bacterium from the hypersaline Lake Elton.</title>
        <authorList>
            <person name="Suleimanov R.Z."/>
            <person name="Oshkin I.Y."/>
            <person name="Danilova O.V."/>
            <person name="Suzina N.E."/>
            <person name="Dedysh S.N."/>
        </authorList>
    </citation>
    <scope>NUCLEOTIDE SEQUENCE [LARGE SCALE GENOMIC DNA]</scope>
    <source>
        <strain evidence="7 8">Ch1-1</strain>
    </source>
</reference>
<dbReference type="Pfam" id="PF04542">
    <property type="entry name" value="Sigma70_r2"/>
    <property type="match status" value="1"/>
</dbReference>
<dbReference type="NCBIfam" id="TIGR02937">
    <property type="entry name" value="sigma70-ECF"/>
    <property type="match status" value="1"/>
</dbReference>
<evidence type="ECO:0000259" key="5">
    <source>
        <dbReference type="Pfam" id="PF04542"/>
    </source>
</evidence>
<comment type="similarity">
    <text evidence="1">Belongs to the sigma-70 factor family. ECF subfamily.</text>
</comment>
<dbReference type="InterPro" id="IPR013325">
    <property type="entry name" value="RNA_pol_sigma_r2"/>
</dbReference>
<dbReference type="CDD" id="cd06171">
    <property type="entry name" value="Sigma70_r4"/>
    <property type="match status" value="1"/>
</dbReference>
<sequence length="158" mass="18507">MFQSQELVNEIDGLHKFALRLTNNSHEAEDLLQSTLLRALEKKYLFENGSNLFKWSSKIMFNIFASRYRRKARFESQLDPEPVIERQNSSANQYDRVQCLEIGEVMKKMSQEHRQVLLSICVKGLKYKTVANQLNVPVGTIRSRLARARKQLQQNLDY</sequence>
<dbReference type="PANTHER" id="PTHR43133:SF25">
    <property type="entry name" value="RNA POLYMERASE SIGMA FACTOR RFAY-RELATED"/>
    <property type="match status" value="1"/>
</dbReference>
<keyword evidence="4" id="KW-0804">Transcription</keyword>
<dbReference type="Gene3D" id="1.10.10.10">
    <property type="entry name" value="Winged helix-like DNA-binding domain superfamily/Winged helix DNA-binding domain"/>
    <property type="match status" value="1"/>
</dbReference>
<dbReference type="PANTHER" id="PTHR43133">
    <property type="entry name" value="RNA POLYMERASE ECF-TYPE SIGMA FACTO"/>
    <property type="match status" value="1"/>
</dbReference>
<dbReference type="Proteomes" id="UP001225378">
    <property type="component" value="Chromosome"/>
</dbReference>
<dbReference type="SUPFAM" id="SSF88659">
    <property type="entry name" value="Sigma3 and sigma4 domains of RNA polymerase sigma factors"/>
    <property type="match status" value="1"/>
</dbReference>
<dbReference type="InterPro" id="IPR013249">
    <property type="entry name" value="RNA_pol_sigma70_r4_t2"/>
</dbReference>
<keyword evidence="8" id="KW-1185">Reference proteome</keyword>
<dbReference type="Pfam" id="PF08281">
    <property type="entry name" value="Sigma70_r4_2"/>
    <property type="match status" value="1"/>
</dbReference>
<evidence type="ECO:0000256" key="3">
    <source>
        <dbReference type="ARBA" id="ARBA00023082"/>
    </source>
</evidence>
<dbReference type="EMBL" id="CP157743">
    <property type="protein sequence ID" value="XBS20742.1"/>
    <property type="molecule type" value="Genomic_DNA"/>
</dbReference>
<dbReference type="InterPro" id="IPR014284">
    <property type="entry name" value="RNA_pol_sigma-70_dom"/>
</dbReference>
<keyword evidence="2" id="KW-0805">Transcription regulation</keyword>
<dbReference type="InterPro" id="IPR036388">
    <property type="entry name" value="WH-like_DNA-bd_sf"/>
</dbReference>
<feature type="domain" description="RNA polymerase sigma factor 70 region 4 type 2" evidence="6">
    <location>
        <begin position="101"/>
        <end position="152"/>
    </location>
</feature>
<dbReference type="GO" id="GO:0016987">
    <property type="term" value="F:sigma factor activity"/>
    <property type="evidence" value="ECO:0007669"/>
    <property type="project" value="UniProtKB-KW"/>
</dbReference>
<evidence type="ECO:0000313" key="7">
    <source>
        <dbReference type="EMBL" id="XBS20742.1"/>
    </source>
</evidence>
<evidence type="ECO:0000313" key="8">
    <source>
        <dbReference type="Proteomes" id="UP001225378"/>
    </source>
</evidence>
<feature type="domain" description="RNA polymerase sigma-70 region 2" evidence="5">
    <location>
        <begin position="14"/>
        <end position="73"/>
    </location>
</feature>
<dbReference type="Gene3D" id="1.10.1740.10">
    <property type="match status" value="1"/>
</dbReference>
<dbReference type="GO" id="GO:0003677">
    <property type="term" value="F:DNA binding"/>
    <property type="evidence" value="ECO:0007669"/>
    <property type="project" value="InterPro"/>
</dbReference>
<name>A0AAU7NUS8_9GAMM</name>
<evidence type="ECO:0000256" key="1">
    <source>
        <dbReference type="ARBA" id="ARBA00010641"/>
    </source>
</evidence>
<evidence type="ECO:0000256" key="2">
    <source>
        <dbReference type="ARBA" id="ARBA00023015"/>
    </source>
</evidence>
<dbReference type="InterPro" id="IPR013324">
    <property type="entry name" value="RNA_pol_sigma_r3/r4-like"/>
</dbReference>
<dbReference type="GO" id="GO:0006352">
    <property type="term" value="P:DNA-templated transcription initiation"/>
    <property type="evidence" value="ECO:0007669"/>
    <property type="project" value="InterPro"/>
</dbReference>
<dbReference type="SUPFAM" id="SSF88946">
    <property type="entry name" value="Sigma2 domain of RNA polymerase sigma factors"/>
    <property type="match status" value="1"/>
</dbReference>
<proteinExistence type="inferred from homology"/>
<evidence type="ECO:0000259" key="6">
    <source>
        <dbReference type="Pfam" id="PF08281"/>
    </source>
</evidence>
<evidence type="ECO:0000256" key="4">
    <source>
        <dbReference type="ARBA" id="ARBA00023163"/>
    </source>
</evidence>
<gene>
    <name evidence="7" type="ORF">Q9L42_001010</name>
</gene>
<organism evidence="7 8">
    <name type="scientific">Methylomarinum roseum</name>
    <dbReference type="NCBI Taxonomy" id="3067653"/>
    <lineage>
        <taxon>Bacteria</taxon>
        <taxon>Pseudomonadati</taxon>
        <taxon>Pseudomonadota</taxon>
        <taxon>Gammaproteobacteria</taxon>
        <taxon>Methylococcales</taxon>
        <taxon>Methylococcaceae</taxon>
        <taxon>Methylomarinum</taxon>
    </lineage>
</organism>
<accession>A0AAU7NUS8</accession>